<dbReference type="GO" id="GO:0006397">
    <property type="term" value="P:mRNA processing"/>
    <property type="evidence" value="ECO:0007669"/>
    <property type="project" value="UniProtKB-KW"/>
</dbReference>
<dbReference type="GO" id="GO:0035145">
    <property type="term" value="C:exon-exon junction complex"/>
    <property type="evidence" value="ECO:0007669"/>
    <property type="project" value="InterPro"/>
</dbReference>
<evidence type="ECO:0000259" key="19">
    <source>
        <dbReference type="SMART" id="SM01044"/>
    </source>
</evidence>
<dbReference type="GO" id="GO:0016607">
    <property type="term" value="C:nuclear speck"/>
    <property type="evidence" value="ECO:0007669"/>
    <property type="project" value="UniProtKB-SubCell"/>
</dbReference>
<dbReference type="GO" id="GO:0003729">
    <property type="term" value="F:mRNA binding"/>
    <property type="evidence" value="ECO:0007669"/>
    <property type="project" value="InterPro"/>
</dbReference>
<evidence type="ECO:0000256" key="9">
    <source>
        <dbReference type="ARBA" id="ARBA00022664"/>
    </source>
</evidence>
<keyword evidence="11" id="KW-0509">mRNA transport</keyword>
<dbReference type="SMART" id="SM01044">
    <property type="entry name" value="Btz"/>
    <property type="match status" value="1"/>
</dbReference>
<evidence type="ECO:0000256" key="10">
    <source>
        <dbReference type="ARBA" id="ARBA00022728"/>
    </source>
</evidence>
<feature type="region of interest" description="Disordered" evidence="18">
    <location>
        <begin position="753"/>
        <end position="788"/>
    </location>
</feature>
<dbReference type="GO" id="GO:0051028">
    <property type="term" value="P:mRNA transport"/>
    <property type="evidence" value="ECO:0007669"/>
    <property type="project" value="UniProtKB-KW"/>
</dbReference>
<keyword evidence="21" id="KW-1185">Reference proteome</keyword>
<evidence type="ECO:0000313" key="21">
    <source>
        <dbReference type="Proteomes" id="UP000030746"/>
    </source>
</evidence>
<feature type="compositionally biased region" description="Polar residues" evidence="18">
    <location>
        <begin position="563"/>
        <end position="578"/>
    </location>
</feature>
<evidence type="ECO:0000256" key="4">
    <source>
        <dbReference type="ARBA" id="ARBA00004556"/>
    </source>
</evidence>
<dbReference type="RefSeq" id="XP_009046121.1">
    <property type="nucleotide sequence ID" value="XM_009047873.1"/>
</dbReference>
<evidence type="ECO:0000256" key="6">
    <source>
        <dbReference type="ARBA" id="ARBA00019964"/>
    </source>
</evidence>
<proteinExistence type="inferred from homology"/>
<feature type="compositionally biased region" description="Polar residues" evidence="18">
    <location>
        <begin position="376"/>
        <end position="394"/>
    </location>
</feature>
<dbReference type="STRING" id="225164.V4AZM9"/>
<dbReference type="KEGG" id="lgi:LOTGIDRAFT_237809"/>
<feature type="region of interest" description="Disordered" evidence="18">
    <location>
        <begin position="1"/>
        <end position="26"/>
    </location>
</feature>
<organism evidence="20 21">
    <name type="scientific">Lottia gigantea</name>
    <name type="common">Giant owl limpet</name>
    <dbReference type="NCBI Taxonomy" id="225164"/>
    <lineage>
        <taxon>Eukaryota</taxon>
        <taxon>Metazoa</taxon>
        <taxon>Spiralia</taxon>
        <taxon>Lophotrochozoa</taxon>
        <taxon>Mollusca</taxon>
        <taxon>Gastropoda</taxon>
        <taxon>Patellogastropoda</taxon>
        <taxon>Lottioidea</taxon>
        <taxon>Lottiidae</taxon>
        <taxon>Lottia</taxon>
    </lineage>
</organism>
<dbReference type="GO" id="GO:0048471">
    <property type="term" value="C:perinuclear region of cytoplasm"/>
    <property type="evidence" value="ECO:0007669"/>
    <property type="project" value="UniProtKB-SubCell"/>
</dbReference>
<gene>
    <name evidence="20" type="ORF">LOTGIDRAFT_237809</name>
</gene>
<feature type="compositionally biased region" description="Basic and acidic residues" evidence="18">
    <location>
        <begin position="929"/>
        <end position="949"/>
    </location>
</feature>
<dbReference type="OrthoDB" id="657902at2759"/>
<feature type="region of interest" description="Disordered" evidence="18">
    <location>
        <begin position="562"/>
        <end position="601"/>
    </location>
</feature>
<evidence type="ECO:0000256" key="18">
    <source>
        <dbReference type="SAM" id="MobiDB-lite"/>
    </source>
</evidence>
<dbReference type="GO" id="GO:0010494">
    <property type="term" value="C:cytoplasmic stress granule"/>
    <property type="evidence" value="ECO:0007669"/>
    <property type="project" value="UniProtKB-SubCell"/>
</dbReference>
<feature type="compositionally biased region" description="Polar residues" evidence="18">
    <location>
        <begin position="446"/>
        <end position="468"/>
    </location>
</feature>
<dbReference type="InterPro" id="IPR028544">
    <property type="entry name" value="CASC3"/>
</dbReference>
<evidence type="ECO:0000256" key="14">
    <source>
        <dbReference type="ARBA" id="ARBA00023161"/>
    </source>
</evidence>
<keyword evidence="17" id="KW-0966">Cell projection</keyword>
<feature type="compositionally biased region" description="Basic residues" evidence="18">
    <location>
        <begin position="216"/>
        <end position="230"/>
    </location>
</feature>
<evidence type="ECO:0000256" key="13">
    <source>
        <dbReference type="ARBA" id="ARBA00022884"/>
    </source>
</evidence>
<evidence type="ECO:0000256" key="17">
    <source>
        <dbReference type="ARBA" id="ARBA00023273"/>
    </source>
</evidence>
<keyword evidence="15" id="KW-0508">mRNA splicing</keyword>
<evidence type="ECO:0000256" key="7">
    <source>
        <dbReference type="ARBA" id="ARBA00022448"/>
    </source>
</evidence>
<evidence type="ECO:0000256" key="1">
    <source>
        <dbReference type="ARBA" id="ARBA00004210"/>
    </source>
</evidence>
<feature type="region of interest" description="Disordered" evidence="18">
    <location>
        <begin position="613"/>
        <end position="641"/>
    </location>
</feature>
<dbReference type="InterPro" id="IPR018545">
    <property type="entry name" value="Btz_dom"/>
</dbReference>
<dbReference type="EMBL" id="KB200084">
    <property type="protein sequence ID" value="ESP03198.1"/>
    <property type="molecule type" value="Genomic_DNA"/>
</dbReference>
<feature type="domain" description="Btz" evidence="19">
    <location>
        <begin position="109"/>
        <end position="209"/>
    </location>
</feature>
<feature type="compositionally biased region" description="Acidic residues" evidence="18">
    <location>
        <begin position="118"/>
        <end position="132"/>
    </location>
</feature>
<feature type="compositionally biased region" description="Basic and acidic residues" evidence="18">
    <location>
        <begin position="245"/>
        <end position="256"/>
    </location>
</feature>
<feature type="compositionally biased region" description="Polar residues" evidence="18">
    <location>
        <begin position="613"/>
        <end position="631"/>
    </location>
</feature>
<evidence type="ECO:0000313" key="20">
    <source>
        <dbReference type="EMBL" id="ESP03198.1"/>
    </source>
</evidence>
<evidence type="ECO:0000256" key="3">
    <source>
        <dbReference type="ARBA" id="ARBA00004324"/>
    </source>
</evidence>
<evidence type="ECO:0000256" key="12">
    <source>
        <dbReference type="ARBA" id="ARBA00022845"/>
    </source>
</evidence>
<accession>V4AZM9</accession>
<reference evidence="20 21" key="1">
    <citation type="journal article" date="2013" name="Nature">
        <title>Insights into bilaterian evolution from three spiralian genomes.</title>
        <authorList>
            <person name="Simakov O."/>
            <person name="Marletaz F."/>
            <person name="Cho S.J."/>
            <person name="Edsinger-Gonzales E."/>
            <person name="Havlak P."/>
            <person name="Hellsten U."/>
            <person name="Kuo D.H."/>
            <person name="Larsson T."/>
            <person name="Lv J."/>
            <person name="Arendt D."/>
            <person name="Savage R."/>
            <person name="Osoegawa K."/>
            <person name="de Jong P."/>
            <person name="Grimwood J."/>
            <person name="Chapman J.A."/>
            <person name="Shapiro H."/>
            <person name="Aerts A."/>
            <person name="Otillar R.P."/>
            <person name="Terry A.Y."/>
            <person name="Boore J.L."/>
            <person name="Grigoriev I.V."/>
            <person name="Lindberg D.R."/>
            <person name="Seaver E.C."/>
            <person name="Weisblat D.A."/>
            <person name="Putnam N.H."/>
            <person name="Rokhsar D.S."/>
        </authorList>
    </citation>
    <scope>NUCLEOTIDE SEQUENCE [LARGE SCALE GENOMIC DNA]</scope>
</reference>
<name>V4AZM9_LOTGI</name>
<dbReference type="AlphaFoldDB" id="V4AZM9"/>
<dbReference type="Pfam" id="PF09405">
    <property type="entry name" value="Btz"/>
    <property type="match status" value="1"/>
</dbReference>
<evidence type="ECO:0000256" key="5">
    <source>
        <dbReference type="ARBA" id="ARBA00009548"/>
    </source>
</evidence>
<feature type="compositionally biased region" description="Basic and acidic residues" evidence="18">
    <location>
        <begin position="315"/>
        <end position="375"/>
    </location>
</feature>
<feature type="compositionally biased region" description="Acidic residues" evidence="18">
    <location>
        <begin position="73"/>
        <end position="111"/>
    </location>
</feature>
<dbReference type="HOGENOM" id="CLU_299822_0_0_1"/>
<feature type="compositionally biased region" description="Basic and acidic residues" evidence="18">
    <location>
        <begin position="145"/>
        <end position="183"/>
    </location>
</feature>
<comment type="similarity">
    <text evidence="5">Belongs to the CASC3 family.</text>
</comment>
<keyword evidence="12" id="KW-0810">Translation regulation</keyword>
<feature type="compositionally biased region" description="Polar residues" evidence="18">
    <location>
        <begin position="585"/>
        <end position="601"/>
    </location>
</feature>
<keyword evidence="13" id="KW-0694">RNA-binding</keyword>
<sequence>MADRRRRRGSLENENNDSNPVVRKSECSKMEIIFIVNFWKFSEYSMESEHGDEEQAELSEYESADEEKQGKEEETESEEETETETESEEEDDDDDDGQEIDVVIEDDEWVDEERQSGDGEEQPDSRDVDDDEDRKNPAFVPRKGAFYEHDLRLGDAKPPKEEDGERPKKKLWKDDGKWLHDGYNEALQGPKSTEELVDIYGYDVRAGSHPPEYRPRPRRGGTGRGRRQNHKLGDFVPSERSGGNSDRDYQRSKSEETEYIPMEYRSPQSYRATDTNDSRPSKSQSYNNNRHRDRTYNDNNQDNRYKGDNYQSDYSNKRDNSFSHRNKGDNSYRKSDNYIDYRNKGDNQGEYENRDNTSNYRKKDNNYQSDHKNRGNDYQSNYRNKGDNYQSNYDKSQDFRNAPNNQGQYNNYNDQGDYHDNYRGRGRRGRGVGRGRGQRRHDQEENNSGSVNVPRQFTNSSYKSPENGDQTHFEANDGADINISNKENVQTISVTITNKTTEKAYESETRRMKYVGGKPYIQEEIRNAVEKENMAVISPPITSNSSAEMEKSGQVVNKAGKIHQSTGGSIKADNSLQGRPKRYSSQRQRTVPDNTYNKQQVADSSAYYNQASAYPNNQYYPGDSQSTTSGPDSPAGYQHQQQPILPVQPSIPYPHPVSSAPRMYSPAPPAIATPVITPNVSLPTPHPTMIPPPNYLGQGPVIYGAAPPGINPPPAFPVPLGYTGPNPPQQIQSPPSQQPEVYRGGTIYYPPELQQTNPHRSPVRRTKSAIPIVKPQEKKDGAGTQSEVEYIRDDEQSVSDDVPLPVEDTEVFKKELSEISSALISLEGELRAGSTKVRQKEEDLKNLDLQKKLDSYLQSEESTVNVPKEHLKSGASQTIEDINLNSQTEGESFNVAQKGDALDLGSIKTEIDAIKTESVQSVSGSNTDQTEKNTLKDLPSEISDAKHIVNDNSPSDTTVKESVGNVSSPLASEYGGLVDTKSDIETKTETSTDKSSPIDN</sequence>
<keyword evidence="7" id="KW-0813">Transport</keyword>
<feature type="compositionally biased region" description="Acidic residues" evidence="18">
    <location>
        <begin position="50"/>
        <end position="65"/>
    </location>
</feature>
<comment type="subcellular location">
    <subcellularLocation>
        <location evidence="2">Cell projection</location>
        <location evidence="2">Dendrite</location>
    </subcellularLocation>
    <subcellularLocation>
        <location evidence="1">Cytoplasm</location>
        <location evidence="1">Stress granule</location>
    </subcellularLocation>
    <subcellularLocation>
        <location evidence="4">Cytoplasm</location>
        <location evidence="4">Perinuclear region</location>
    </subcellularLocation>
    <subcellularLocation>
        <location evidence="3">Nucleus speckle</location>
    </subcellularLocation>
</comment>
<evidence type="ECO:0000256" key="2">
    <source>
        <dbReference type="ARBA" id="ARBA00004279"/>
    </source>
</evidence>
<dbReference type="GO" id="GO:0008380">
    <property type="term" value="P:RNA splicing"/>
    <property type="evidence" value="ECO:0007669"/>
    <property type="project" value="UniProtKB-KW"/>
</dbReference>
<dbReference type="GO" id="GO:0006417">
    <property type="term" value="P:regulation of translation"/>
    <property type="evidence" value="ECO:0007669"/>
    <property type="project" value="UniProtKB-KW"/>
</dbReference>
<feature type="region of interest" description="Disordered" evidence="18">
    <location>
        <begin position="916"/>
        <end position="1000"/>
    </location>
</feature>
<keyword evidence="16" id="KW-0539">Nucleus</keyword>
<dbReference type="PANTHER" id="PTHR13434:SF0">
    <property type="entry name" value="PROTEIN CASC3"/>
    <property type="match status" value="1"/>
</dbReference>
<feature type="compositionally biased region" description="Basic and acidic residues" evidence="18">
    <location>
        <begin position="980"/>
        <end position="992"/>
    </location>
</feature>
<dbReference type="GO" id="GO:0030425">
    <property type="term" value="C:dendrite"/>
    <property type="evidence" value="ECO:0007669"/>
    <property type="project" value="UniProtKB-SubCell"/>
</dbReference>
<dbReference type="GeneID" id="20250560"/>
<dbReference type="PANTHER" id="PTHR13434">
    <property type="entry name" value="PROTEIN CASC3"/>
    <property type="match status" value="1"/>
</dbReference>
<keyword evidence="14" id="KW-0866">Nonsense-mediated mRNA decay</keyword>
<dbReference type="Proteomes" id="UP000030746">
    <property type="component" value="Unassembled WGS sequence"/>
</dbReference>
<protein>
    <recommendedName>
        <fullName evidence="6">Protein CASC3</fullName>
    </recommendedName>
</protein>
<dbReference type="GO" id="GO:0000184">
    <property type="term" value="P:nuclear-transcribed mRNA catabolic process, nonsense-mediated decay"/>
    <property type="evidence" value="ECO:0007669"/>
    <property type="project" value="UniProtKB-KW"/>
</dbReference>
<feature type="compositionally biased region" description="Basic residues" evidence="18">
    <location>
        <begin position="424"/>
        <end position="439"/>
    </location>
</feature>
<dbReference type="GO" id="GO:0005681">
    <property type="term" value="C:spliceosomal complex"/>
    <property type="evidence" value="ECO:0007669"/>
    <property type="project" value="UniProtKB-KW"/>
</dbReference>
<keyword evidence="9" id="KW-0507">mRNA processing</keyword>
<evidence type="ECO:0000256" key="8">
    <source>
        <dbReference type="ARBA" id="ARBA00022490"/>
    </source>
</evidence>
<evidence type="ECO:0000256" key="15">
    <source>
        <dbReference type="ARBA" id="ARBA00023187"/>
    </source>
</evidence>
<feature type="compositionally biased region" description="Polar residues" evidence="18">
    <location>
        <begin position="917"/>
        <end position="928"/>
    </location>
</feature>
<evidence type="ECO:0000256" key="11">
    <source>
        <dbReference type="ARBA" id="ARBA00022816"/>
    </source>
</evidence>
<feature type="compositionally biased region" description="Low complexity" evidence="18">
    <location>
        <begin position="404"/>
        <end position="415"/>
    </location>
</feature>
<dbReference type="CTD" id="20250560"/>
<dbReference type="OMA" id="NRMEEMS"/>
<keyword evidence="8" id="KW-0963">Cytoplasm</keyword>
<keyword evidence="10" id="KW-0747">Spliceosome</keyword>
<feature type="region of interest" description="Disordered" evidence="18">
    <location>
        <begin position="46"/>
        <end position="469"/>
    </location>
</feature>
<evidence type="ECO:0000256" key="16">
    <source>
        <dbReference type="ARBA" id="ARBA00023242"/>
    </source>
</evidence>